<reference evidence="4" key="1">
    <citation type="submission" date="2021-01" db="EMBL/GenBank/DDBJ databases">
        <authorList>
            <person name="Corre E."/>
            <person name="Pelletier E."/>
            <person name="Niang G."/>
            <person name="Scheremetjew M."/>
            <person name="Finn R."/>
            <person name="Kale V."/>
            <person name="Holt S."/>
            <person name="Cochrane G."/>
            <person name="Meng A."/>
            <person name="Brown T."/>
            <person name="Cohen L."/>
        </authorList>
    </citation>
    <scope>NUCLEOTIDE SEQUENCE</scope>
    <source>
        <strain evidence="4">CCMP1510</strain>
    </source>
</reference>
<dbReference type="EMBL" id="HBIJ01013379">
    <property type="protein sequence ID" value="CAE0368302.1"/>
    <property type="molecule type" value="Transcribed_RNA"/>
</dbReference>
<dbReference type="PANTHER" id="PTHR14359">
    <property type="entry name" value="HOMO-OLIGOMERIC FLAVIN CONTAINING CYS DECARBOXYLASE FAMILY"/>
    <property type="match status" value="1"/>
</dbReference>
<dbReference type="GO" id="GO:0010181">
    <property type="term" value="F:FMN binding"/>
    <property type="evidence" value="ECO:0007669"/>
    <property type="project" value="TreeGrafter"/>
</dbReference>
<dbReference type="PANTHER" id="PTHR14359:SF6">
    <property type="entry name" value="PHOSPHOPANTOTHENOYLCYSTEINE DECARBOXYLASE"/>
    <property type="match status" value="1"/>
</dbReference>
<dbReference type="InterPro" id="IPR003382">
    <property type="entry name" value="Flavoprotein"/>
</dbReference>
<feature type="domain" description="Flavoprotein" evidence="3">
    <location>
        <begin position="99"/>
        <end position="292"/>
    </location>
</feature>
<proteinExistence type="inferred from homology"/>
<comment type="similarity">
    <text evidence="2">Belongs to the HFCD (homooligomeric flavin containing Cys decarboxylase) superfamily.</text>
</comment>
<evidence type="ECO:0000256" key="2">
    <source>
        <dbReference type="ARBA" id="ARBA00038350"/>
    </source>
</evidence>
<dbReference type="InterPro" id="IPR036551">
    <property type="entry name" value="Flavin_trans-like"/>
</dbReference>
<dbReference type="Pfam" id="PF02441">
    <property type="entry name" value="Flavoprotein"/>
    <property type="match status" value="1"/>
</dbReference>
<dbReference type="GO" id="GO:0015937">
    <property type="term" value="P:coenzyme A biosynthetic process"/>
    <property type="evidence" value="ECO:0007669"/>
    <property type="project" value="UniProtKB-KW"/>
</dbReference>
<evidence type="ECO:0000259" key="3">
    <source>
        <dbReference type="Pfam" id="PF02441"/>
    </source>
</evidence>
<gene>
    <name evidence="4" type="ORF">ALAG00032_LOCUS9065</name>
</gene>
<name>A0A7S3JXN9_9STRA</name>
<protein>
    <recommendedName>
        <fullName evidence="3">Flavoprotein domain-containing protein</fullName>
    </recommendedName>
</protein>
<dbReference type="GO" id="GO:0071513">
    <property type="term" value="C:phosphopantothenoylcysteine decarboxylase complex"/>
    <property type="evidence" value="ECO:0007669"/>
    <property type="project" value="TreeGrafter"/>
</dbReference>
<evidence type="ECO:0000256" key="1">
    <source>
        <dbReference type="ARBA" id="ARBA00022993"/>
    </source>
</evidence>
<keyword evidence="1" id="KW-0173">Coenzyme A biosynthesis</keyword>
<evidence type="ECO:0000313" key="4">
    <source>
        <dbReference type="EMBL" id="CAE0368302.1"/>
    </source>
</evidence>
<dbReference type="AlphaFoldDB" id="A0A7S3JXN9"/>
<organism evidence="4">
    <name type="scientific">Aureoumbra lagunensis</name>
    <dbReference type="NCBI Taxonomy" id="44058"/>
    <lineage>
        <taxon>Eukaryota</taxon>
        <taxon>Sar</taxon>
        <taxon>Stramenopiles</taxon>
        <taxon>Ochrophyta</taxon>
        <taxon>Pelagophyceae</taxon>
        <taxon>Pelagomonadales</taxon>
        <taxon>Aureoumbra</taxon>
    </lineage>
</organism>
<dbReference type="Gene3D" id="3.40.50.1950">
    <property type="entry name" value="Flavin prenyltransferase-like"/>
    <property type="match status" value="1"/>
</dbReference>
<accession>A0A7S3JXN9</accession>
<sequence length="319" mass="34956">MVEPHAPMERLLGRNEEETKELGGSLQEITQEALANPRVREMLQAFRQGGPESLAQFIDNPEYHASLDSIRGTFNLPSLPVAVAESITHPHEEEEKGLRIILGVSGSVAAVKAYELAIALSERLGAHVKIVPTYRGYWFMQQARKMGYDTQAIAAFDKAVVNKSNISIIQDQEEWQSWQQLGDDVLHIKLRDWADAIIIAPLSANCLAKIATGACDNLLTCILRAWDFSHAPNSQQTDLLGLMNTNNISKNKKKPIILAPAMNTAMWSHPFTSAQLDVCRRTLGAILVDPVTKTLACGDTGIGALAPVSAIIHATRMAM</sequence>
<dbReference type="GO" id="GO:0004633">
    <property type="term" value="F:phosphopantothenoylcysteine decarboxylase activity"/>
    <property type="evidence" value="ECO:0007669"/>
    <property type="project" value="TreeGrafter"/>
</dbReference>
<dbReference type="SUPFAM" id="SSF52507">
    <property type="entry name" value="Homo-oligomeric flavin-containing Cys decarboxylases, HFCD"/>
    <property type="match status" value="1"/>
</dbReference>